<organism evidence="1 2">
    <name type="scientific">Fusarium kuroshium</name>
    <dbReference type="NCBI Taxonomy" id="2010991"/>
    <lineage>
        <taxon>Eukaryota</taxon>
        <taxon>Fungi</taxon>
        <taxon>Dikarya</taxon>
        <taxon>Ascomycota</taxon>
        <taxon>Pezizomycotina</taxon>
        <taxon>Sordariomycetes</taxon>
        <taxon>Hypocreomycetidae</taxon>
        <taxon>Hypocreales</taxon>
        <taxon>Nectriaceae</taxon>
        <taxon>Fusarium</taxon>
        <taxon>Fusarium solani species complex</taxon>
    </lineage>
</organism>
<comment type="caution">
    <text evidence="1">The sequence shown here is derived from an EMBL/GenBank/DDBJ whole genome shotgun (WGS) entry which is preliminary data.</text>
</comment>
<accession>A0A3M2S7V3</accession>
<evidence type="ECO:0000313" key="1">
    <source>
        <dbReference type="EMBL" id="RMJ13647.1"/>
    </source>
</evidence>
<gene>
    <name evidence="1" type="ORF">CDV36_006695</name>
</gene>
<dbReference type="EMBL" id="NKUJ01000103">
    <property type="protein sequence ID" value="RMJ13647.1"/>
    <property type="molecule type" value="Genomic_DNA"/>
</dbReference>
<proteinExistence type="predicted"/>
<dbReference type="STRING" id="2010991.A0A3M2S7V3"/>
<dbReference type="AlphaFoldDB" id="A0A3M2S7V3"/>
<dbReference type="OrthoDB" id="5361176at2759"/>
<dbReference type="Proteomes" id="UP000277212">
    <property type="component" value="Unassembled WGS sequence"/>
</dbReference>
<sequence length="801" mass="92094">MVWSDKVLEDLPTTKSLKVTFAYRLEFFEKRDERDKHISRLDAEAVGTAVQQVDKDPFEEHRFTDNGDINLGDESGKLEPAIALTCGDIDGHRVATAASFYCFEFLLLALDYFESFQRPCKSDYTYWMTERILRTCKGHLKWLFGKEYRNVPENPSAPHCWVSGNVIDKWENNPYLPSKSLVEVPFQIIKAGDFYARHKEWEVPKEVGVAVQAWIKELDQRNKLGCYAFPRYSNEPTHSFYFTDHVFIWRAIKSAESLGFKSKLNISIPTDGDEGDGQPTKRAQRIQNQILKRFTTGNPISKKRMIAVSRSPAHNRFLLRSKDSGLFQAMDLGLFDKPGAEKGDGIWKNKIDTWRNLVDAQVSHEDNDDTIWDEPMRFALAFIMSQAGKCMNRLSQDEMRTHAMSVLIQSTWSSGLFPGQLDANKEPVLYDDEVLRDTYWAFSFEIPYIIWKYSRPASTVHDAPQTQTDGAKTNEAKADTERLKLLQELLESQSGAKGSNKPTIYSMKHSFPFNNVVDQKNIVELSDEWLYNEPDFFAHVSTSGESLSLPPSDEESSTAYFSINQRERQRVAVVDVPRTMDIKKKSLSVKDLIIVPDKPSDLQVFMQQKRFPSKAEKRFCASFSSRPELNRAYHQTPSEQPAMEAFSERHTSYDKFFAEVTAAELNKWTTELHLSFYALDLFRSSNSPATIQKSPFSFQALSGDGGARRLVRIAMSFRFDGDFFNRSWTCHFLECNPRMASDFYIEDEVKALLLPKGLVVSNEKKDPWQQRRVLELLLFDRIMRRMQGCTADILKDARLNA</sequence>
<protein>
    <submittedName>
        <fullName evidence="1">Uncharacterized protein</fullName>
    </submittedName>
</protein>
<keyword evidence="2" id="KW-1185">Reference proteome</keyword>
<name>A0A3M2S7V3_9HYPO</name>
<evidence type="ECO:0000313" key="2">
    <source>
        <dbReference type="Proteomes" id="UP000277212"/>
    </source>
</evidence>
<reference evidence="1 2" key="1">
    <citation type="submission" date="2017-06" db="EMBL/GenBank/DDBJ databases">
        <title>Comparative genomic analysis of Ambrosia Fusariam Clade fungi.</title>
        <authorList>
            <person name="Stajich J.E."/>
            <person name="Carrillo J."/>
            <person name="Kijimoto T."/>
            <person name="Eskalen A."/>
            <person name="O'Donnell K."/>
            <person name="Kasson M."/>
        </authorList>
    </citation>
    <scope>NUCLEOTIDE SEQUENCE [LARGE SCALE GENOMIC DNA]</scope>
    <source>
        <strain evidence="1">UCR3666</strain>
    </source>
</reference>